<dbReference type="Gene3D" id="2.40.10.120">
    <property type="match status" value="1"/>
</dbReference>
<evidence type="ECO:0000256" key="4">
    <source>
        <dbReference type="ARBA" id="ARBA00022729"/>
    </source>
</evidence>
<keyword evidence="6" id="KW-0574">Periplasm</keyword>
<dbReference type="PANTHER" id="PTHR22939:SF129">
    <property type="entry name" value="SERINE PROTEASE HTRA2, MITOCHONDRIAL"/>
    <property type="match status" value="1"/>
</dbReference>
<gene>
    <name evidence="10" type="ORF">MNBD_GAMMA11-3354</name>
</gene>
<dbReference type="GO" id="GO:0004252">
    <property type="term" value="F:serine-type endopeptidase activity"/>
    <property type="evidence" value="ECO:0007669"/>
    <property type="project" value="InterPro"/>
</dbReference>
<evidence type="ECO:0000256" key="6">
    <source>
        <dbReference type="ARBA" id="ARBA00022764"/>
    </source>
</evidence>
<evidence type="ECO:0000256" key="7">
    <source>
        <dbReference type="ARBA" id="ARBA00022801"/>
    </source>
</evidence>
<dbReference type="FunFam" id="2.40.10.10:FF:000001">
    <property type="entry name" value="Periplasmic serine protease DegS"/>
    <property type="match status" value="1"/>
</dbReference>
<evidence type="ECO:0000256" key="8">
    <source>
        <dbReference type="ARBA" id="ARBA00022825"/>
    </source>
</evidence>
<dbReference type="Pfam" id="PF13365">
    <property type="entry name" value="Trypsin_2"/>
    <property type="match status" value="1"/>
</dbReference>
<organism evidence="10">
    <name type="scientific">hydrothermal vent metagenome</name>
    <dbReference type="NCBI Taxonomy" id="652676"/>
    <lineage>
        <taxon>unclassified sequences</taxon>
        <taxon>metagenomes</taxon>
        <taxon>ecological metagenomes</taxon>
    </lineage>
</organism>
<keyword evidence="4" id="KW-0732">Signal</keyword>
<dbReference type="PROSITE" id="PS50106">
    <property type="entry name" value="PDZ"/>
    <property type="match status" value="2"/>
</dbReference>
<dbReference type="InterPro" id="IPR001478">
    <property type="entry name" value="PDZ"/>
</dbReference>
<dbReference type="CDD" id="cd10839">
    <property type="entry name" value="cpPDZ1_DegP-like"/>
    <property type="match status" value="1"/>
</dbReference>
<comment type="similarity">
    <text evidence="2">Belongs to the peptidase S1C family.</text>
</comment>
<keyword evidence="8" id="KW-0720">Serine protease</keyword>
<keyword evidence="3" id="KW-0645">Protease</keyword>
<dbReference type="Pfam" id="PF13180">
    <property type="entry name" value="PDZ_2"/>
    <property type="match status" value="1"/>
</dbReference>
<proteinExistence type="inferred from homology"/>
<dbReference type="InterPro" id="IPR011782">
    <property type="entry name" value="Pept_S1C_Do"/>
</dbReference>
<sequence length="461" mass="49028">MLRPSSQVFNYIKILILFACINASLAFAALPVQVKGEKLPTLAPMVSKVAAAVVNISTRSHIAVQQNPLLNDPFFRHFFRQQPRSQKKQNPVQSLGSGVVINAEKGLVISNNHVVGGADEIIVTLRDGRELKAKLLGSDPEADVALLQVPAVGLTEIKQADSDALQVGDFVVAIGNPFGLGQTVTSGIVSAMGRSGLGIEGYEDFIQTDASINPGNSGGALVNLRGELVGMNTAILSPGGSGGNVGIGFAIPSNMIMQIVDHLERHGEVRRGVLGVVTQDLTADLAQAFGIKSNKGAVIARVFAESAAAEAGLQSGDVVLEVNGHKVRNSADMRNRVGLLRIGDELEMRLVRDGEDRTLVAKIAEPKLTSINGEKLSDKLAGAVLAQVSDPDDPSQTLVVVAEVAKGSPAWYARLKRGDFILSVNRKNISNLKSLRKQLANQRQILLSIQRGNRAMFVLLK</sequence>
<keyword evidence="7" id="KW-0378">Hydrolase</keyword>
<dbReference type="AlphaFoldDB" id="A0A3B0X123"/>
<name>A0A3B0X123_9ZZZZ</name>
<dbReference type="SUPFAM" id="SSF50156">
    <property type="entry name" value="PDZ domain-like"/>
    <property type="match status" value="2"/>
</dbReference>
<dbReference type="GO" id="GO:0006515">
    <property type="term" value="P:protein quality control for misfolded or incompletely synthesized proteins"/>
    <property type="evidence" value="ECO:0007669"/>
    <property type="project" value="TreeGrafter"/>
</dbReference>
<dbReference type="NCBIfam" id="TIGR02037">
    <property type="entry name" value="degP_htrA_DO"/>
    <property type="match status" value="1"/>
</dbReference>
<evidence type="ECO:0000256" key="2">
    <source>
        <dbReference type="ARBA" id="ARBA00010541"/>
    </source>
</evidence>
<dbReference type="Gene3D" id="2.30.42.10">
    <property type="match status" value="2"/>
</dbReference>
<dbReference type="GO" id="GO:0042597">
    <property type="term" value="C:periplasmic space"/>
    <property type="evidence" value="ECO:0007669"/>
    <property type="project" value="UniProtKB-SubCell"/>
</dbReference>
<evidence type="ECO:0000256" key="5">
    <source>
        <dbReference type="ARBA" id="ARBA00022737"/>
    </source>
</evidence>
<comment type="subcellular location">
    <subcellularLocation>
        <location evidence="1">Periplasm</location>
    </subcellularLocation>
</comment>
<accession>A0A3B0X123</accession>
<evidence type="ECO:0000313" key="10">
    <source>
        <dbReference type="EMBL" id="VAW58213.1"/>
    </source>
</evidence>
<reference evidence="10" key="1">
    <citation type="submission" date="2018-06" db="EMBL/GenBank/DDBJ databases">
        <authorList>
            <person name="Zhirakovskaya E."/>
        </authorList>
    </citation>
    <scope>NUCLEOTIDE SEQUENCE</scope>
</reference>
<dbReference type="SUPFAM" id="SSF50494">
    <property type="entry name" value="Trypsin-like serine proteases"/>
    <property type="match status" value="1"/>
</dbReference>
<dbReference type="Pfam" id="PF17820">
    <property type="entry name" value="PDZ_6"/>
    <property type="match status" value="1"/>
</dbReference>
<feature type="domain" description="PDZ" evidence="9">
    <location>
        <begin position="271"/>
        <end position="354"/>
    </location>
</feature>
<dbReference type="PRINTS" id="PR00834">
    <property type="entry name" value="PROTEASES2C"/>
</dbReference>
<keyword evidence="5" id="KW-0677">Repeat</keyword>
<dbReference type="SMART" id="SM00228">
    <property type="entry name" value="PDZ"/>
    <property type="match status" value="2"/>
</dbReference>
<dbReference type="PANTHER" id="PTHR22939">
    <property type="entry name" value="SERINE PROTEASE FAMILY S1C HTRA-RELATED"/>
    <property type="match status" value="1"/>
</dbReference>
<dbReference type="InterPro" id="IPR041489">
    <property type="entry name" value="PDZ_6"/>
</dbReference>
<evidence type="ECO:0000259" key="9">
    <source>
        <dbReference type="PROSITE" id="PS50106"/>
    </source>
</evidence>
<evidence type="ECO:0000256" key="3">
    <source>
        <dbReference type="ARBA" id="ARBA00022670"/>
    </source>
</evidence>
<dbReference type="InterPro" id="IPR036034">
    <property type="entry name" value="PDZ_sf"/>
</dbReference>
<dbReference type="InterPro" id="IPR009003">
    <property type="entry name" value="Peptidase_S1_PA"/>
</dbReference>
<evidence type="ECO:0000256" key="1">
    <source>
        <dbReference type="ARBA" id="ARBA00004418"/>
    </source>
</evidence>
<dbReference type="InterPro" id="IPR001940">
    <property type="entry name" value="Peptidase_S1C"/>
</dbReference>
<protein>
    <recommendedName>
        <fullName evidence="9">PDZ domain-containing protein</fullName>
    </recommendedName>
</protein>
<dbReference type="EMBL" id="UOFG01000028">
    <property type="protein sequence ID" value="VAW58213.1"/>
    <property type="molecule type" value="Genomic_DNA"/>
</dbReference>
<feature type="domain" description="PDZ" evidence="9">
    <location>
        <begin position="370"/>
        <end position="453"/>
    </location>
</feature>